<keyword evidence="10 12" id="KW-0413">Isomerase</keyword>
<evidence type="ECO:0000256" key="6">
    <source>
        <dbReference type="ARBA" id="ARBA00018464"/>
    </source>
</evidence>
<protein>
    <recommendedName>
        <fullName evidence="6 12">1-(5-phosphoribosyl)-5-[(5-phosphoribosylamino)methylideneamino] imidazole-4-carboxamide isomerase</fullName>
        <ecNumber evidence="5 12">5.3.1.16</ecNumber>
    </recommendedName>
    <alternativeName>
        <fullName evidence="11 12">Phosphoribosylformimino-5-aminoimidazole carboxamide ribotide isomerase</fullName>
    </alternativeName>
</protein>
<dbReference type="UniPathway" id="UPA00031">
    <property type="reaction ID" value="UER00009"/>
</dbReference>
<dbReference type="NCBIfam" id="TIGR00007">
    <property type="entry name" value="1-(5-phosphoribosyl)-5-[(5-phosphoribosylamino)methylideneamino]imidazole-4-carboxamide isomerase"/>
    <property type="match status" value="1"/>
</dbReference>
<dbReference type="FunFam" id="3.20.20.70:FF:000009">
    <property type="entry name" value="1-(5-phosphoribosyl)-5-[(5-phosphoribosylamino)methylideneamino] imidazole-4-carboxamide isomerase"/>
    <property type="match status" value="1"/>
</dbReference>
<dbReference type="Proteomes" id="UP000010716">
    <property type="component" value="Unassembled WGS sequence"/>
</dbReference>
<dbReference type="OrthoDB" id="9807749at2"/>
<evidence type="ECO:0000256" key="11">
    <source>
        <dbReference type="ARBA" id="ARBA00030547"/>
    </source>
</evidence>
<dbReference type="InterPro" id="IPR044524">
    <property type="entry name" value="Isoase_HisA-like"/>
</dbReference>
<evidence type="ECO:0000256" key="7">
    <source>
        <dbReference type="ARBA" id="ARBA00022490"/>
    </source>
</evidence>
<comment type="pathway">
    <text evidence="3 12 14">Amino-acid biosynthesis; L-histidine biosynthesis; L-histidine from 5-phospho-alpha-D-ribose 1-diphosphate: step 4/9.</text>
</comment>
<dbReference type="HAMAP" id="MF_01014">
    <property type="entry name" value="HisA"/>
    <property type="match status" value="1"/>
</dbReference>
<keyword evidence="8 12" id="KW-0028">Amino-acid biosynthesis</keyword>
<keyword evidence="9 12" id="KW-0368">Histidine biosynthesis</keyword>
<evidence type="ECO:0000256" key="9">
    <source>
        <dbReference type="ARBA" id="ARBA00023102"/>
    </source>
</evidence>
<evidence type="ECO:0000256" key="2">
    <source>
        <dbReference type="ARBA" id="ARBA00004496"/>
    </source>
</evidence>
<evidence type="ECO:0000256" key="14">
    <source>
        <dbReference type="RuleBase" id="RU003658"/>
    </source>
</evidence>
<dbReference type="AlphaFoldDB" id="F5L6U3"/>
<evidence type="ECO:0000256" key="4">
    <source>
        <dbReference type="ARBA" id="ARBA00009667"/>
    </source>
</evidence>
<dbReference type="NCBIfam" id="NF010112">
    <property type="entry name" value="PRK13585.1"/>
    <property type="match status" value="1"/>
</dbReference>
<evidence type="ECO:0000256" key="5">
    <source>
        <dbReference type="ARBA" id="ARBA00012550"/>
    </source>
</evidence>
<gene>
    <name evidence="12" type="primary">hisA</name>
    <name evidence="15" type="ORF">CathTA2_1543</name>
</gene>
<dbReference type="SUPFAM" id="SSF51366">
    <property type="entry name" value="Ribulose-phoshate binding barrel"/>
    <property type="match status" value="1"/>
</dbReference>
<accession>F5L6U3</accession>
<evidence type="ECO:0000256" key="10">
    <source>
        <dbReference type="ARBA" id="ARBA00023235"/>
    </source>
</evidence>
<dbReference type="Gene3D" id="3.20.20.70">
    <property type="entry name" value="Aldolase class I"/>
    <property type="match status" value="1"/>
</dbReference>
<feature type="active site" description="Proton donor" evidence="12">
    <location>
        <position position="148"/>
    </location>
</feature>
<dbReference type="PANTHER" id="PTHR43090">
    <property type="entry name" value="1-(5-PHOSPHORIBOSYL)-5-[(5-PHOSPHORIBOSYLAMINO)METHYLIDENEAMINO] IMIDAZOLE-4-CARBOXAMIDE ISOMERASE"/>
    <property type="match status" value="1"/>
</dbReference>
<evidence type="ECO:0000313" key="16">
    <source>
        <dbReference type="Proteomes" id="UP000010716"/>
    </source>
</evidence>
<dbReference type="InterPro" id="IPR006063">
    <property type="entry name" value="HisA_bact_arch"/>
</dbReference>
<comment type="catalytic activity">
    <reaction evidence="1 12 14">
        <text>1-(5-phospho-beta-D-ribosyl)-5-[(5-phospho-beta-D-ribosylamino)methylideneamino]imidazole-4-carboxamide = 5-[(5-phospho-1-deoxy-D-ribulos-1-ylimino)methylamino]-1-(5-phospho-beta-D-ribosyl)imidazole-4-carboxamide</text>
        <dbReference type="Rhea" id="RHEA:15469"/>
        <dbReference type="ChEBI" id="CHEBI:58435"/>
        <dbReference type="ChEBI" id="CHEBI:58525"/>
        <dbReference type="EC" id="5.3.1.16"/>
    </reaction>
</comment>
<dbReference type="InterPro" id="IPR023016">
    <property type="entry name" value="HisA/PriA"/>
</dbReference>
<comment type="subcellular location">
    <subcellularLocation>
        <location evidence="2 12 14">Cytoplasm</location>
    </subcellularLocation>
</comment>
<evidence type="ECO:0000256" key="1">
    <source>
        <dbReference type="ARBA" id="ARBA00000901"/>
    </source>
</evidence>
<dbReference type="EC" id="5.3.1.16" evidence="5 12"/>
<dbReference type="InterPro" id="IPR013785">
    <property type="entry name" value="Aldolase_TIM"/>
</dbReference>
<evidence type="ECO:0000313" key="15">
    <source>
        <dbReference type="EMBL" id="EGL82929.1"/>
    </source>
</evidence>
<dbReference type="InterPro" id="IPR011060">
    <property type="entry name" value="RibuloseP-bd_barrel"/>
</dbReference>
<feature type="active site" description="Proton acceptor" evidence="12">
    <location>
        <position position="28"/>
    </location>
</feature>
<dbReference type="RefSeq" id="WP_007504536.1">
    <property type="nucleotide sequence ID" value="NZ_AFCE01000132.1"/>
</dbReference>
<sequence length="261" mass="27808">MNNNPSADTLQPIHSPVPQKFTLYPAIDIRGGQCVRLLKGDYNQETVYGSPLEMAAKWVEQGAEWLHVVDLDGAKAGEPRNQDLILDIARSHGVTVQVGGGIRSMAQVEMYLKGGIQRVILGTSAIKNPQFVYEALAAFGKRIVIGLDARDGYVATEGWLESSATKAEEVALRLVEQGAQTFIFTDISKDGTLSGPNVEATVRLARTSGAEVIASGGISSLDDLRTLQAQAEQGVAGAIIGKALYQGVFTLQEALQAVRGA</sequence>
<dbReference type="GO" id="GO:0005737">
    <property type="term" value="C:cytoplasm"/>
    <property type="evidence" value="ECO:0007669"/>
    <property type="project" value="UniProtKB-SubCell"/>
</dbReference>
<dbReference type="Pfam" id="PF00977">
    <property type="entry name" value="His_biosynth"/>
    <property type="match status" value="1"/>
</dbReference>
<dbReference type="PANTHER" id="PTHR43090:SF2">
    <property type="entry name" value="1-(5-PHOSPHORIBOSYL)-5-[(5-PHOSPHORIBOSYLAMINO)METHYLIDENEAMINO] IMIDAZOLE-4-CARBOXAMIDE ISOMERASE"/>
    <property type="match status" value="1"/>
</dbReference>
<comment type="similarity">
    <text evidence="4 12 13">Belongs to the HisA/HisF family.</text>
</comment>
<evidence type="ECO:0000256" key="8">
    <source>
        <dbReference type="ARBA" id="ARBA00022605"/>
    </source>
</evidence>
<dbReference type="InterPro" id="IPR006062">
    <property type="entry name" value="His_biosynth"/>
</dbReference>
<dbReference type="CDD" id="cd04732">
    <property type="entry name" value="HisA"/>
    <property type="match status" value="1"/>
</dbReference>
<evidence type="ECO:0000256" key="3">
    <source>
        <dbReference type="ARBA" id="ARBA00005133"/>
    </source>
</evidence>
<reference evidence="15 16" key="1">
    <citation type="journal article" date="2011" name="J. Bacteriol.">
        <title>Draft genome sequence of the thermoalkaliphilic Caldalkalibacillus thermarum strain TA2.A1.</title>
        <authorList>
            <person name="Kalamorz F."/>
            <person name="Keis S."/>
            <person name="McMillan D.G."/>
            <person name="Olsson K."/>
            <person name="Stanton J.A."/>
            <person name="Stockwell P."/>
            <person name="Black M.A."/>
            <person name="Klingeman D.M."/>
            <person name="Land M.L."/>
            <person name="Han C.S."/>
            <person name="Martin S.L."/>
            <person name="Becher S.A."/>
            <person name="Peddie C.J."/>
            <person name="Morgan H.W."/>
            <person name="Matthies D."/>
            <person name="Preiss L."/>
            <person name="Meier T."/>
            <person name="Brown S.D."/>
            <person name="Cook G.M."/>
        </authorList>
    </citation>
    <scope>NUCLEOTIDE SEQUENCE [LARGE SCALE GENOMIC DNA]</scope>
    <source>
        <strain evidence="15 16">TA2.A1</strain>
    </source>
</reference>
<dbReference type="GO" id="GO:0000105">
    <property type="term" value="P:L-histidine biosynthetic process"/>
    <property type="evidence" value="ECO:0007669"/>
    <property type="project" value="UniProtKB-UniRule"/>
</dbReference>
<keyword evidence="7 12" id="KW-0963">Cytoplasm</keyword>
<comment type="caution">
    <text evidence="15">The sequence shown here is derived from an EMBL/GenBank/DDBJ whole genome shotgun (WGS) entry which is preliminary data.</text>
</comment>
<evidence type="ECO:0000256" key="12">
    <source>
        <dbReference type="HAMAP-Rule" id="MF_01014"/>
    </source>
</evidence>
<dbReference type="EMBL" id="AFCE01000132">
    <property type="protein sequence ID" value="EGL82929.1"/>
    <property type="molecule type" value="Genomic_DNA"/>
</dbReference>
<dbReference type="GO" id="GO:0000162">
    <property type="term" value="P:L-tryptophan biosynthetic process"/>
    <property type="evidence" value="ECO:0007669"/>
    <property type="project" value="TreeGrafter"/>
</dbReference>
<evidence type="ECO:0000256" key="13">
    <source>
        <dbReference type="RuleBase" id="RU003657"/>
    </source>
</evidence>
<organism evidence="15 16">
    <name type="scientific">Caldalkalibacillus thermarum (strain TA2.A1)</name>
    <dbReference type="NCBI Taxonomy" id="986075"/>
    <lineage>
        <taxon>Bacteria</taxon>
        <taxon>Bacillati</taxon>
        <taxon>Bacillota</taxon>
        <taxon>Bacilli</taxon>
        <taxon>Bacillales</taxon>
        <taxon>Bacillaceae</taxon>
        <taxon>Caldalkalibacillus</taxon>
    </lineage>
</organism>
<dbReference type="GO" id="GO:0003949">
    <property type="term" value="F:1-(5-phosphoribosyl)-5-[(5-phosphoribosylamino)methylideneamino]imidazole-4-carboxamide isomerase activity"/>
    <property type="evidence" value="ECO:0007669"/>
    <property type="project" value="UniProtKB-UniRule"/>
</dbReference>
<dbReference type="eggNOG" id="COG0106">
    <property type="taxonomic scope" value="Bacteria"/>
</dbReference>
<name>F5L6U3_CALTT</name>
<proteinExistence type="inferred from homology"/>